<dbReference type="Proteomes" id="UP000682782">
    <property type="component" value="Chromosome"/>
</dbReference>
<reference evidence="1" key="1">
    <citation type="submission" date="2021-01" db="EMBL/GenBank/DDBJ databases">
        <title>Complete genome sequence of Clostridiales bacterium R-7.</title>
        <authorList>
            <person name="Mahoney-Kurpe S.C."/>
            <person name="Palevich N."/>
            <person name="Koike S."/>
            <person name="Moon C.D."/>
            <person name="Attwood G.T."/>
        </authorList>
    </citation>
    <scope>NUCLEOTIDE SEQUENCE</scope>
    <source>
        <strain evidence="1">R-7</strain>
    </source>
</reference>
<keyword evidence="2" id="KW-1185">Reference proteome</keyword>
<name>A0AC61MW57_9FIRM</name>
<protein>
    <submittedName>
        <fullName evidence="1">Uncharacterized protein</fullName>
    </submittedName>
</protein>
<dbReference type="EMBL" id="CP068393">
    <property type="protein sequence ID" value="QUC66925.1"/>
    <property type="molecule type" value="Genomic_DNA"/>
</dbReference>
<evidence type="ECO:0000313" key="1">
    <source>
        <dbReference type="EMBL" id="QUC66925.1"/>
    </source>
</evidence>
<proteinExistence type="predicted"/>
<sequence>MGANKERQQRLEKAVAERRRQMTQYHSFTEDEMFIVKGSPAFSVLDFWRFEFGALISMVGTIGEFLVCRALEIPKAENVLKWTGYDVSYKCKRIEVKSTSYIHSWNGNKQSDVRTFSIAPSHNNYWLVKDDSDTKKLSRQSELYVFCLNTQRNYETFDPLKIDSWEFYVIPTYRINERCDRIGIPDQKTIRLSVVKKMTEPVKWTELKEKIDAGIDDVDQWVDRLDD</sequence>
<evidence type="ECO:0000313" key="2">
    <source>
        <dbReference type="Proteomes" id="UP000682782"/>
    </source>
</evidence>
<gene>
    <name evidence="1" type="ORF">JYE49_13975</name>
</gene>
<organism evidence="1 2">
    <name type="scientific">Aristaeella hokkaidonensis</name>
    <dbReference type="NCBI Taxonomy" id="3046382"/>
    <lineage>
        <taxon>Bacteria</taxon>
        <taxon>Bacillati</taxon>
        <taxon>Bacillota</taxon>
        <taxon>Clostridia</taxon>
        <taxon>Eubacteriales</taxon>
        <taxon>Aristaeellaceae</taxon>
        <taxon>Aristaeella</taxon>
    </lineage>
</organism>
<accession>A0AC61MW57</accession>